<evidence type="ECO:0000313" key="2">
    <source>
        <dbReference type="Proteomes" id="UP000663191"/>
    </source>
</evidence>
<dbReference type="Proteomes" id="UP000663191">
    <property type="component" value="Chromosome"/>
</dbReference>
<keyword evidence="2" id="KW-1185">Reference proteome</keyword>
<organism evidence="1 2">
    <name type="scientific">Natrinema longum</name>
    <dbReference type="NCBI Taxonomy" id="370324"/>
    <lineage>
        <taxon>Archaea</taxon>
        <taxon>Methanobacteriati</taxon>
        <taxon>Methanobacteriota</taxon>
        <taxon>Stenosarchaea group</taxon>
        <taxon>Halobacteria</taxon>
        <taxon>Halobacteriales</taxon>
        <taxon>Natrialbaceae</taxon>
        <taxon>Natrinema</taxon>
    </lineage>
</organism>
<protein>
    <submittedName>
        <fullName evidence="1">Uncharacterized protein</fullName>
    </submittedName>
</protein>
<evidence type="ECO:0000313" key="1">
    <source>
        <dbReference type="EMBL" id="QSW85674.1"/>
    </source>
</evidence>
<dbReference type="OrthoDB" id="160525at2157"/>
<dbReference type="KEGG" id="hlo:J0X27_02185"/>
<dbReference type="RefSeq" id="WP_207270849.1">
    <property type="nucleotide sequence ID" value="NZ_CP071463.1"/>
</dbReference>
<accession>A0A8A2UAP0</accession>
<dbReference type="GeneID" id="63182515"/>
<dbReference type="EMBL" id="CP071463">
    <property type="protein sequence ID" value="QSW85674.1"/>
    <property type="molecule type" value="Genomic_DNA"/>
</dbReference>
<gene>
    <name evidence="1" type="ORF">J0X27_02185</name>
</gene>
<proteinExistence type="predicted"/>
<dbReference type="AlphaFoldDB" id="A0A8A2UAP0"/>
<sequence length="82" mass="9491">MSTDQNYDDFLTAVALAEFSYRRQRENPRLAARSWQLAVSRLAKYDVDPYEAVDALRADDRRNAIAHLERGPPETTDPPIRR</sequence>
<name>A0A8A2UAP0_9EURY</name>
<reference evidence="1 2" key="1">
    <citation type="journal article" date="2006" name="Int. J. Syst. Evol. Microbiol.">
        <title>Haloterrigena longa sp. nov. and Haloterrigena limicola sp. nov., extremely halophilic archaea isolated from a salt lake.</title>
        <authorList>
            <person name="Cui H.L."/>
            <person name="Tohty D."/>
            <person name="Zhou P.J."/>
            <person name="Liu S.J."/>
        </authorList>
    </citation>
    <scope>NUCLEOTIDE SEQUENCE [LARGE SCALE GENOMIC DNA]</scope>
    <source>
        <strain evidence="1 2">ABH32</strain>
    </source>
</reference>